<dbReference type="AlphaFoldDB" id="A0A6J4IRD8"/>
<dbReference type="EMBL" id="CADCTQ010000206">
    <property type="protein sequence ID" value="CAA9257346.1"/>
    <property type="molecule type" value="Genomic_DNA"/>
</dbReference>
<evidence type="ECO:0000256" key="1">
    <source>
        <dbReference type="SAM" id="Phobius"/>
    </source>
</evidence>
<keyword evidence="1" id="KW-0812">Transmembrane</keyword>
<keyword evidence="1" id="KW-1133">Transmembrane helix</keyword>
<feature type="transmembrane region" description="Helical" evidence="1">
    <location>
        <begin position="102"/>
        <end position="122"/>
    </location>
</feature>
<sequence length="145" mass="15599">MNAGKLIRSAALGAIYWFLAALFVRAFGPFFFTGHSPWLPVLYAASVPGTWLLVQNARWLIRLHPSEVLDAVVVMTWVAALLDGVAITYFQSLYGPSPQVVMLGAAWILWGAGWGLGVAYAARYAPKKSPAPGNLAQAKPHGAGY</sequence>
<protein>
    <submittedName>
        <fullName evidence="2">Uncharacterized protein</fullName>
    </submittedName>
</protein>
<evidence type="ECO:0000313" key="2">
    <source>
        <dbReference type="EMBL" id="CAA9257346.1"/>
    </source>
</evidence>
<accession>A0A6J4IRD8</accession>
<feature type="transmembrane region" description="Helical" evidence="1">
    <location>
        <begin position="68"/>
        <end position="90"/>
    </location>
</feature>
<keyword evidence="1" id="KW-0472">Membrane</keyword>
<feature type="transmembrane region" description="Helical" evidence="1">
    <location>
        <begin position="38"/>
        <end position="61"/>
    </location>
</feature>
<reference evidence="2" key="1">
    <citation type="submission" date="2020-02" db="EMBL/GenBank/DDBJ databases">
        <authorList>
            <person name="Meier V. D."/>
        </authorList>
    </citation>
    <scope>NUCLEOTIDE SEQUENCE</scope>
    <source>
        <strain evidence="2">AVDCRST_MAG56</strain>
    </source>
</reference>
<feature type="transmembrane region" description="Helical" evidence="1">
    <location>
        <begin position="12"/>
        <end position="32"/>
    </location>
</feature>
<name>A0A6J4IRD8_9SPHI</name>
<gene>
    <name evidence="2" type="ORF">AVDCRST_MAG56-2276</name>
</gene>
<organism evidence="2">
    <name type="scientific">uncultured Cytophagales bacterium</name>
    <dbReference type="NCBI Taxonomy" id="158755"/>
    <lineage>
        <taxon>Bacteria</taxon>
        <taxon>Pseudomonadati</taxon>
        <taxon>Bacteroidota</taxon>
        <taxon>Sphingobacteriia</taxon>
        <taxon>Sphingobacteriales</taxon>
        <taxon>environmental samples</taxon>
    </lineage>
</organism>
<proteinExistence type="predicted"/>